<keyword evidence="7 8" id="KW-0472">Membrane</keyword>
<evidence type="ECO:0000256" key="6">
    <source>
        <dbReference type="ARBA" id="ARBA00022989"/>
    </source>
</evidence>
<evidence type="ECO:0000313" key="10">
    <source>
        <dbReference type="Proteomes" id="UP000556620"/>
    </source>
</evidence>
<feature type="transmembrane region" description="Helical" evidence="8">
    <location>
        <begin position="126"/>
        <end position="148"/>
    </location>
</feature>
<feature type="transmembrane region" description="Helical" evidence="8">
    <location>
        <begin position="160"/>
        <end position="185"/>
    </location>
</feature>
<dbReference type="InterPro" id="IPR002657">
    <property type="entry name" value="BilAc:Na_symport/Acr3"/>
</dbReference>
<evidence type="ECO:0000256" key="7">
    <source>
        <dbReference type="ARBA" id="ARBA00023136"/>
    </source>
</evidence>
<sequence>MTRDQLETRQTLIYFATVLAACAFGLFTSAGASVLEVLITPAIAMLMYAMFLQIPFLDLRASLANRRFMVALLLANFVLVPLLVWGLTRGLTGQPALLAGALLVLLAPCIDYVVVFTHMGKGDARLMLAATPVLLLLQLLLLPFYLALMLDAGQALNLAIGPFVQAFVAMIVVPLALAVWTSALVGKWRGVSRWNDAWAWMPVPAMALVLFVVIASQIRVVLHDLPQLLPVVPVYLGFALVAPAIGWATARLLGLSAQKKRAVMFSAATRNSLVVLPLALALPEQWRTLAAAAVITQTLIELICELVYVRAIPAIART</sequence>
<feature type="transmembrane region" description="Helical" evidence="8">
    <location>
        <begin position="12"/>
        <end position="32"/>
    </location>
</feature>
<feature type="transmembrane region" description="Helical" evidence="8">
    <location>
        <begin position="197"/>
        <end position="222"/>
    </location>
</feature>
<dbReference type="InterPro" id="IPR038770">
    <property type="entry name" value="Na+/solute_symporter_sf"/>
</dbReference>
<evidence type="ECO:0000256" key="5">
    <source>
        <dbReference type="ARBA" id="ARBA00022692"/>
    </source>
</evidence>
<gene>
    <name evidence="9" type="ORF">H4C44_18430</name>
</gene>
<name>A0A7W2JLK6_9PSED</name>
<feature type="transmembrane region" description="Helical" evidence="8">
    <location>
        <begin position="38"/>
        <end position="56"/>
    </location>
</feature>
<feature type="transmembrane region" description="Helical" evidence="8">
    <location>
        <begin position="94"/>
        <end position="114"/>
    </location>
</feature>
<evidence type="ECO:0000256" key="1">
    <source>
        <dbReference type="ARBA" id="ARBA00004651"/>
    </source>
</evidence>
<dbReference type="GO" id="GO:0015105">
    <property type="term" value="F:arsenite transmembrane transporter activity"/>
    <property type="evidence" value="ECO:0007669"/>
    <property type="project" value="TreeGrafter"/>
</dbReference>
<evidence type="ECO:0000256" key="4">
    <source>
        <dbReference type="ARBA" id="ARBA00022475"/>
    </source>
</evidence>
<dbReference type="InterPro" id="IPR004706">
    <property type="entry name" value="Arsenical-R_Acr3"/>
</dbReference>
<keyword evidence="5 8" id="KW-0812">Transmembrane</keyword>
<dbReference type="EMBL" id="JACGCU010000035">
    <property type="protein sequence ID" value="MBA6061153.1"/>
    <property type="molecule type" value="Genomic_DNA"/>
</dbReference>
<evidence type="ECO:0000313" key="9">
    <source>
        <dbReference type="EMBL" id="MBA6061153.1"/>
    </source>
</evidence>
<dbReference type="PROSITE" id="PS51257">
    <property type="entry name" value="PROKAR_LIPOPROTEIN"/>
    <property type="match status" value="1"/>
</dbReference>
<dbReference type="RefSeq" id="WP_182368369.1">
    <property type="nucleotide sequence ID" value="NZ_JACGCU010000035.1"/>
</dbReference>
<protein>
    <submittedName>
        <fullName evidence="9">Bile acid:sodium symporter</fullName>
    </submittedName>
</protein>
<dbReference type="Gene3D" id="1.20.1530.20">
    <property type="match status" value="1"/>
</dbReference>
<dbReference type="PANTHER" id="PTHR43057:SF1">
    <property type="entry name" value="ARSENICAL-RESISTANCE PROTEIN 3"/>
    <property type="match status" value="1"/>
</dbReference>
<dbReference type="Proteomes" id="UP000556620">
    <property type="component" value="Unassembled WGS sequence"/>
</dbReference>
<keyword evidence="6 8" id="KW-1133">Transmembrane helix</keyword>
<comment type="caution">
    <text evidence="9">The sequence shown here is derived from an EMBL/GenBank/DDBJ whole genome shotgun (WGS) entry which is preliminary data.</text>
</comment>
<comment type="subcellular location">
    <subcellularLocation>
        <location evidence="1">Cell membrane</location>
        <topology evidence="1">Multi-pass membrane protein</topology>
    </subcellularLocation>
</comment>
<comment type="similarity">
    <text evidence="2">Belongs to the arsenical resistance-3 (ACR3) (TC 2.A.59) family.</text>
</comment>
<dbReference type="GO" id="GO:0015104">
    <property type="term" value="F:antimonite transmembrane transporter activity"/>
    <property type="evidence" value="ECO:0007669"/>
    <property type="project" value="TreeGrafter"/>
</dbReference>
<evidence type="ECO:0000256" key="3">
    <source>
        <dbReference type="ARBA" id="ARBA00022448"/>
    </source>
</evidence>
<keyword evidence="3" id="KW-0813">Transport</keyword>
<dbReference type="PANTHER" id="PTHR43057">
    <property type="entry name" value="ARSENITE EFFLUX TRANSPORTER"/>
    <property type="match status" value="1"/>
</dbReference>
<dbReference type="AlphaFoldDB" id="A0A7W2JLK6"/>
<dbReference type="GO" id="GO:0005886">
    <property type="term" value="C:plasma membrane"/>
    <property type="evidence" value="ECO:0007669"/>
    <property type="project" value="UniProtKB-SubCell"/>
</dbReference>
<proteinExistence type="inferred from homology"/>
<organism evidence="9 10">
    <name type="scientific">Pseudomonas juntendi</name>
    <dbReference type="NCBI Taxonomy" id="2666183"/>
    <lineage>
        <taxon>Bacteria</taxon>
        <taxon>Pseudomonadati</taxon>
        <taxon>Pseudomonadota</taxon>
        <taxon>Gammaproteobacteria</taxon>
        <taxon>Pseudomonadales</taxon>
        <taxon>Pseudomonadaceae</taxon>
        <taxon>Pseudomonas</taxon>
    </lineage>
</organism>
<evidence type="ECO:0000256" key="8">
    <source>
        <dbReference type="SAM" id="Phobius"/>
    </source>
</evidence>
<dbReference type="Pfam" id="PF01758">
    <property type="entry name" value="SBF"/>
    <property type="match status" value="1"/>
</dbReference>
<dbReference type="GO" id="GO:0015297">
    <property type="term" value="F:antiporter activity"/>
    <property type="evidence" value="ECO:0007669"/>
    <property type="project" value="InterPro"/>
</dbReference>
<keyword evidence="4" id="KW-1003">Cell membrane</keyword>
<reference evidence="9 10" key="1">
    <citation type="submission" date="2020-07" db="EMBL/GenBank/DDBJ databases">
        <title>Diversity of carbapenemase encoding genes among Pseudomonas putida group clinical isolates in a tertiary Brazilian hospital.</title>
        <authorList>
            <person name="Alberto-Lei F."/>
            <person name="Nodari C.S."/>
            <person name="Streling A.P."/>
            <person name="Paulino J.T."/>
            <person name="Bessa-Neto F.O."/>
            <person name="Cayo R."/>
            <person name="Gales A.C."/>
        </authorList>
    </citation>
    <scope>NUCLEOTIDE SEQUENCE [LARGE SCALE GENOMIC DNA]</scope>
    <source>
        <strain evidence="9 10">14535</strain>
    </source>
</reference>
<accession>A0A7W2JLK6</accession>
<feature type="transmembrane region" description="Helical" evidence="8">
    <location>
        <begin position="228"/>
        <end position="250"/>
    </location>
</feature>
<evidence type="ECO:0000256" key="2">
    <source>
        <dbReference type="ARBA" id="ARBA00010110"/>
    </source>
</evidence>
<feature type="transmembrane region" description="Helical" evidence="8">
    <location>
        <begin position="68"/>
        <end position="88"/>
    </location>
</feature>